<comment type="caution">
    <text evidence="2">The sequence shown here is derived from an EMBL/GenBank/DDBJ whole genome shotgun (WGS) entry which is preliminary data.</text>
</comment>
<feature type="compositionally biased region" description="Basic and acidic residues" evidence="1">
    <location>
        <begin position="120"/>
        <end position="130"/>
    </location>
</feature>
<dbReference type="EMBL" id="BTRK01000003">
    <property type="protein sequence ID" value="GMR43680.1"/>
    <property type="molecule type" value="Genomic_DNA"/>
</dbReference>
<feature type="non-terminal residue" evidence="2">
    <location>
        <position position="145"/>
    </location>
</feature>
<keyword evidence="3" id="KW-1185">Reference proteome</keyword>
<feature type="non-terminal residue" evidence="2">
    <location>
        <position position="1"/>
    </location>
</feature>
<evidence type="ECO:0000313" key="3">
    <source>
        <dbReference type="Proteomes" id="UP001328107"/>
    </source>
</evidence>
<feature type="region of interest" description="Disordered" evidence="1">
    <location>
        <begin position="120"/>
        <end position="145"/>
    </location>
</feature>
<evidence type="ECO:0000313" key="2">
    <source>
        <dbReference type="EMBL" id="GMR43680.1"/>
    </source>
</evidence>
<name>A0AAN4ZUM4_9BILA</name>
<evidence type="ECO:0000256" key="1">
    <source>
        <dbReference type="SAM" id="MobiDB-lite"/>
    </source>
</evidence>
<feature type="region of interest" description="Disordered" evidence="1">
    <location>
        <begin position="29"/>
        <end position="85"/>
    </location>
</feature>
<organism evidence="2 3">
    <name type="scientific">Pristionchus mayeri</name>
    <dbReference type="NCBI Taxonomy" id="1317129"/>
    <lineage>
        <taxon>Eukaryota</taxon>
        <taxon>Metazoa</taxon>
        <taxon>Ecdysozoa</taxon>
        <taxon>Nematoda</taxon>
        <taxon>Chromadorea</taxon>
        <taxon>Rhabditida</taxon>
        <taxon>Rhabditina</taxon>
        <taxon>Diplogasteromorpha</taxon>
        <taxon>Diplogasteroidea</taxon>
        <taxon>Neodiplogasteridae</taxon>
        <taxon>Pristionchus</taxon>
    </lineage>
</organism>
<proteinExistence type="predicted"/>
<dbReference type="Proteomes" id="UP001328107">
    <property type="component" value="Unassembled WGS sequence"/>
</dbReference>
<dbReference type="AlphaFoldDB" id="A0AAN4ZUM4"/>
<sequence length="145" mass="15395">AAGRDVGSPPSQISDQVSALCAREVISAHEVHAGEGPQSGGGVDRHVTHWPPAHAPAQRWPEHDRQLDHGQRRSEGGGGGESGVVLLLDDDAAGDVHLDGDEEGRRWRCCGQRVVRDGSEAEVECAKIKDQAPPPRSLCPLAHSQ</sequence>
<reference evidence="3" key="1">
    <citation type="submission" date="2022-10" db="EMBL/GenBank/DDBJ databases">
        <title>Genome assembly of Pristionchus species.</title>
        <authorList>
            <person name="Yoshida K."/>
            <person name="Sommer R.J."/>
        </authorList>
    </citation>
    <scope>NUCLEOTIDE SEQUENCE [LARGE SCALE GENOMIC DNA]</scope>
    <source>
        <strain evidence="3">RS5460</strain>
    </source>
</reference>
<feature type="compositionally biased region" description="Basic and acidic residues" evidence="1">
    <location>
        <begin position="60"/>
        <end position="75"/>
    </location>
</feature>
<accession>A0AAN4ZUM4</accession>
<gene>
    <name evidence="2" type="ORF">PMAYCL1PPCAC_13875</name>
</gene>
<protein>
    <submittedName>
        <fullName evidence="2">Uncharacterized protein</fullName>
    </submittedName>
</protein>